<gene>
    <name evidence="8" type="ORF">Z517_05060</name>
</gene>
<keyword evidence="3 7" id="KW-0812">Transmembrane</keyword>
<dbReference type="AlphaFoldDB" id="A0A0D2GM84"/>
<dbReference type="HOGENOM" id="CLU_036918_1_0_1"/>
<dbReference type="PANTHER" id="PTHR13353">
    <property type="entry name" value="TRANSMEMBRANE PROTEIN 19"/>
    <property type="match status" value="1"/>
</dbReference>
<proteinExistence type="inferred from homology"/>
<feature type="transmembrane region" description="Helical" evidence="7">
    <location>
        <begin position="179"/>
        <end position="201"/>
    </location>
</feature>
<evidence type="ECO:0000313" key="9">
    <source>
        <dbReference type="Proteomes" id="UP000053029"/>
    </source>
</evidence>
<keyword evidence="4 7" id="KW-1133">Transmembrane helix</keyword>
<feature type="transmembrane region" description="Helical" evidence="7">
    <location>
        <begin position="35"/>
        <end position="56"/>
    </location>
</feature>
<evidence type="ECO:0000256" key="6">
    <source>
        <dbReference type="SAM" id="MobiDB-lite"/>
    </source>
</evidence>
<dbReference type="GO" id="GO:0016020">
    <property type="term" value="C:membrane"/>
    <property type="evidence" value="ECO:0007669"/>
    <property type="project" value="UniProtKB-SubCell"/>
</dbReference>
<sequence>MRPIIAIPVTLLLVTRAYTRRSLTPLGILTAALTATIHALHPSALPFTLLCTFFLLGTTATKVKHDVKATLTVSSSGASGGEGPRTSLQVVANSGCASALCLLHVSLFGVDTSEGAECFGGSRQSSNTFADLLLMGIMANYAAVAADTLSSELGILSKSQPVLITNPLRVVPRGTNGGVTLAGLLAGVGGSAAIAATSVALLRFCAGSPCDALTLFALLTGLGTIGTLLDSLLGALLQASVIDRRSGKIVEGPGGLKVLTRPKTPPAHVQGHGRKSSGEESSRLVNSGNDILDNNQINLLMASIMSVSGMIAGDLLCR</sequence>
<dbReference type="GeneID" id="25304550"/>
<organism evidence="8 9">
    <name type="scientific">Fonsecaea pedrosoi CBS 271.37</name>
    <dbReference type="NCBI Taxonomy" id="1442368"/>
    <lineage>
        <taxon>Eukaryota</taxon>
        <taxon>Fungi</taxon>
        <taxon>Dikarya</taxon>
        <taxon>Ascomycota</taxon>
        <taxon>Pezizomycotina</taxon>
        <taxon>Eurotiomycetes</taxon>
        <taxon>Chaetothyriomycetidae</taxon>
        <taxon>Chaetothyriales</taxon>
        <taxon>Herpotrichiellaceae</taxon>
        <taxon>Fonsecaea</taxon>
    </lineage>
</organism>
<dbReference type="OrthoDB" id="30881at2759"/>
<evidence type="ECO:0000256" key="2">
    <source>
        <dbReference type="ARBA" id="ARBA00009012"/>
    </source>
</evidence>
<dbReference type="Pfam" id="PF01940">
    <property type="entry name" value="DUF92"/>
    <property type="match status" value="1"/>
</dbReference>
<evidence type="ECO:0000256" key="1">
    <source>
        <dbReference type="ARBA" id="ARBA00004141"/>
    </source>
</evidence>
<evidence type="ECO:0000256" key="7">
    <source>
        <dbReference type="SAM" id="Phobius"/>
    </source>
</evidence>
<name>A0A0D2GM84_9EURO</name>
<reference evidence="8 9" key="1">
    <citation type="submission" date="2015-01" db="EMBL/GenBank/DDBJ databases">
        <title>The Genome Sequence of Fonsecaea pedrosoi CBS 271.37.</title>
        <authorList>
            <consortium name="The Broad Institute Genomics Platform"/>
            <person name="Cuomo C."/>
            <person name="de Hoog S."/>
            <person name="Gorbushina A."/>
            <person name="Stielow B."/>
            <person name="Teixiera M."/>
            <person name="Abouelleil A."/>
            <person name="Chapman S.B."/>
            <person name="Priest M."/>
            <person name="Young S.K."/>
            <person name="Wortman J."/>
            <person name="Nusbaum C."/>
            <person name="Birren B."/>
        </authorList>
    </citation>
    <scope>NUCLEOTIDE SEQUENCE [LARGE SCALE GENOMIC DNA]</scope>
    <source>
        <strain evidence="8 9">CBS 271.37</strain>
    </source>
</reference>
<evidence type="ECO:0000313" key="8">
    <source>
        <dbReference type="EMBL" id="KIW82033.1"/>
    </source>
</evidence>
<evidence type="ECO:0000256" key="5">
    <source>
        <dbReference type="ARBA" id="ARBA00023136"/>
    </source>
</evidence>
<dbReference type="PANTHER" id="PTHR13353:SF5">
    <property type="entry name" value="TRANSMEMBRANE PROTEIN 19"/>
    <property type="match status" value="1"/>
</dbReference>
<dbReference type="STRING" id="1442368.A0A0D2GM84"/>
<evidence type="ECO:0000256" key="4">
    <source>
        <dbReference type="ARBA" id="ARBA00022989"/>
    </source>
</evidence>
<comment type="subcellular location">
    <subcellularLocation>
        <location evidence="1">Membrane</location>
        <topology evidence="1">Multi-pass membrane protein</topology>
    </subcellularLocation>
</comment>
<dbReference type="VEuPathDB" id="FungiDB:Z517_05060"/>
<feature type="region of interest" description="Disordered" evidence="6">
    <location>
        <begin position="253"/>
        <end position="285"/>
    </location>
</feature>
<keyword evidence="9" id="KW-1185">Reference proteome</keyword>
<dbReference type="EMBL" id="KN846971">
    <property type="protein sequence ID" value="KIW82033.1"/>
    <property type="molecule type" value="Genomic_DNA"/>
</dbReference>
<dbReference type="Proteomes" id="UP000053029">
    <property type="component" value="Unassembled WGS sequence"/>
</dbReference>
<accession>A0A0D2GM84</accession>
<feature type="transmembrane region" description="Helical" evidence="7">
    <location>
        <begin position="213"/>
        <end position="237"/>
    </location>
</feature>
<comment type="similarity">
    <text evidence="2">Belongs to the TMEM19 family.</text>
</comment>
<protein>
    <submittedName>
        <fullName evidence="8">Unplaced genomic scaffold supercont1.3, whole genome shotgun sequence</fullName>
    </submittedName>
</protein>
<evidence type="ECO:0000256" key="3">
    <source>
        <dbReference type="ARBA" id="ARBA00022692"/>
    </source>
</evidence>
<dbReference type="RefSeq" id="XP_013285841.1">
    <property type="nucleotide sequence ID" value="XM_013430387.1"/>
</dbReference>
<dbReference type="InterPro" id="IPR002794">
    <property type="entry name" value="DUF92_TMEM19"/>
</dbReference>
<keyword evidence="5 7" id="KW-0472">Membrane</keyword>